<keyword evidence="2" id="KW-1185">Reference proteome</keyword>
<gene>
    <name evidence="1" type="ORF">RRG08_062333</name>
</gene>
<protein>
    <submittedName>
        <fullName evidence="1">Uncharacterized protein</fullName>
    </submittedName>
</protein>
<evidence type="ECO:0000313" key="2">
    <source>
        <dbReference type="Proteomes" id="UP001283361"/>
    </source>
</evidence>
<name>A0AAE0YGI4_9GAST</name>
<organism evidence="1 2">
    <name type="scientific">Elysia crispata</name>
    <name type="common">lettuce slug</name>
    <dbReference type="NCBI Taxonomy" id="231223"/>
    <lineage>
        <taxon>Eukaryota</taxon>
        <taxon>Metazoa</taxon>
        <taxon>Spiralia</taxon>
        <taxon>Lophotrochozoa</taxon>
        <taxon>Mollusca</taxon>
        <taxon>Gastropoda</taxon>
        <taxon>Heterobranchia</taxon>
        <taxon>Euthyneura</taxon>
        <taxon>Panpulmonata</taxon>
        <taxon>Sacoglossa</taxon>
        <taxon>Placobranchoidea</taxon>
        <taxon>Plakobranchidae</taxon>
        <taxon>Elysia</taxon>
    </lineage>
</organism>
<comment type="caution">
    <text evidence="1">The sequence shown here is derived from an EMBL/GenBank/DDBJ whole genome shotgun (WGS) entry which is preliminary data.</text>
</comment>
<evidence type="ECO:0000313" key="1">
    <source>
        <dbReference type="EMBL" id="KAK3744684.1"/>
    </source>
</evidence>
<accession>A0AAE0YGI4</accession>
<sequence length="95" mass="10568">MVGDRAEGFMEPPTNLRKPCEDFKSYTWICVHLTHPLCSLPCSHHLLHFQTAGDSTDLGDKVNGKYPDSLTARLLSPRACAQSSTHTLLFGRENP</sequence>
<reference evidence="1" key="1">
    <citation type="journal article" date="2023" name="G3 (Bethesda)">
        <title>A reference genome for the long-term kleptoplast-retaining sea slug Elysia crispata morphotype clarki.</title>
        <authorList>
            <person name="Eastman K.E."/>
            <person name="Pendleton A.L."/>
            <person name="Shaikh M.A."/>
            <person name="Suttiyut T."/>
            <person name="Ogas R."/>
            <person name="Tomko P."/>
            <person name="Gavelis G."/>
            <person name="Widhalm J.R."/>
            <person name="Wisecaver J.H."/>
        </authorList>
    </citation>
    <scope>NUCLEOTIDE SEQUENCE</scope>
    <source>
        <strain evidence="1">ECLA1</strain>
    </source>
</reference>
<dbReference type="EMBL" id="JAWDGP010006253">
    <property type="protein sequence ID" value="KAK3744684.1"/>
    <property type="molecule type" value="Genomic_DNA"/>
</dbReference>
<proteinExistence type="predicted"/>
<dbReference type="Proteomes" id="UP001283361">
    <property type="component" value="Unassembled WGS sequence"/>
</dbReference>
<dbReference type="AlphaFoldDB" id="A0AAE0YGI4"/>